<feature type="signal peptide" evidence="1">
    <location>
        <begin position="1"/>
        <end position="18"/>
    </location>
</feature>
<keyword evidence="1" id="KW-0732">Signal</keyword>
<proteinExistence type="predicted"/>
<name>A0A1I5CL81_9FLAO</name>
<dbReference type="InterPro" id="IPR011050">
    <property type="entry name" value="Pectin_lyase_fold/virulence"/>
</dbReference>
<dbReference type="STRING" id="649333.SAMN04487989_105129"/>
<sequence length="351" mass="37797">MKKFILSMALLVISYTQAQNTLIVDRNVFIDDSPSHVYTTFSAAIANASNGDTILIQPSGGSYGNITINKSITVLGMGYAPELNNGETSQTGNITVSASNVKIAGLDVNGWVSPGNNVTNLLVEDCWLASGAYASATGNANITYRGNVIRNLIYLNASPTNSLNITITNNLIQNLVSSPFQYFNDTTIFNNNVIIGDQALTGYVIFFAPNNLVCQNNIWLFTNNSLAQVDQNGGTPVIHNNSLTYHYGTPTITALNGTGNLDNQNPFFVNIPANNPYWNVDNNYNLGNSSAGNDAGTDGNDVGIYNGYYDFDMRGYPTELPYLTEMSISNNMVPAGTSLNVNLKANANKTN</sequence>
<evidence type="ECO:0000256" key="1">
    <source>
        <dbReference type="SAM" id="SignalP"/>
    </source>
</evidence>
<reference evidence="3" key="1">
    <citation type="submission" date="2016-10" db="EMBL/GenBank/DDBJ databases">
        <authorList>
            <person name="Varghese N."/>
            <person name="Submissions S."/>
        </authorList>
    </citation>
    <scope>NUCLEOTIDE SEQUENCE [LARGE SCALE GENOMIC DNA]</scope>
    <source>
        <strain evidence="3">DSM 23925</strain>
    </source>
</reference>
<dbReference type="RefSeq" id="WP_092208918.1">
    <property type="nucleotide sequence ID" value="NZ_FOVN01000005.1"/>
</dbReference>
<dbReference type="Proteomes" id="UP000198705">
    <property type="component" value="Unassembled WGS sequence"/>
</dbReference>
<protein>
    <recommendedName>
        <fullName evidence="4">Right handed beta helix region</fullName>
    </recommendedName>
</protein>
<gene>
    <name evidence="2" type="ORF">SAMN04487989_105129</name>
</gene>
<dbReference type="SUPFAM" id="SSF51126">
    <property type="entry name" value="Pectin lyase-like"/>
    <property type="match status" value="1"/>
</dbReference>
<organism evidence="2 3">
    <name type="scientific">Bizionia echini</name>
    <dbReference type="NCBI Taxonomy" id="649333"/>
    <lineage>
        <taxon>Bacteria</taxon>
        <taxon>Pseudomonadati</taxon>
        <taxon>Bacteroidota</taxon>
        <taxon>Flavobacteriia</taxon>
        <taxon>Flavobacteriales</taxon>
        <taxon>Flavobacteriaceae</taxon>
        <taxon>Bizionia</taxon>
    </lineage>
</organism>
<accession>A0A1I5CL81</accession>
<dbReference type="AlphaFoldDB" id="A0A1I5CL81"/>
<keyword evidence="3" id="KW-1185">Reference proteome</keyword>
<dbReference type="EMBL" id="FOVN01000005">
    <property type="protein sequence ID" value="SFN87391.1"/>
    <property type="molecule type" value="Genomic_DNA"/>
</dbReference>
<dbReference type="OrthoDB" id="1431165at2"/>
<feature type="chain" id="PRO_5011487750" description="Right handed beta helix region" evidence="1">
    <location>
        <begin position="19"/>
        <end position="351"/>
    </location>
</feature>
<evidence type="ECO:0008006" key="4">
    <source>
        <dbReference type="Google" id="ProtNLM"/>
    </source>
</evidence>
<evidence type="ECO:0000313" key="3">
    <source>
        <dbReference type="Proteomes" id="UP000198705"/>
    </source>
</evidence>
<evidence type="ECO:0000313" key="2">
    <source>
        <dbReference type="EMBL" id="SFN87391.1"/>
    </source>
</evidence>